<feature type="compositionally biased region" description="Basic and acidic residues" evidence="1">
    <location>
        <begin position="264"/>
        <end position="280"/>
    </location>
</feature>
<reference evidence="3" key="1">
    <citation type="journal article" date="2019" name="Int. J. Syst. Evol. Microbiol.">
        <title>The Global Catalogue of Microorganisms (GCM) 10K type strain sequencing project: providing services to taxonomists for standard genome sequencing and annotation.</title>
        <authorList>
            <consortium name="The Broad Institute Genomics Platform"/>
            <consortium name="The Broad Institute Genome Sequencing Center for Infectious Disease"/>
            <person name="Wu L."/>
            <person name="Ma J."/>
        </authorList>
    </citation>
    <scope>NUCLEOTIDE SEQUENCE [LARGE SCALE GENOMIC DNA]</scope>
    <source>
        <strain evidence="3">CCUG 38813</strain>
    </source>
</reference>
<keyword evidence="3" id="KW-1185">Reference proteome</keyword>
<dbReference type="EMBL" id="JBHSMS010000077">
    <property type="protein sequence ID" value="MFC5513676.1"/>
    <property type="molecule type" value="Genomic_DNA"/>
</dbReference>
<feature type="region of interest" description="Disordered" evidence="1">
    <location>
        <begin position="260"/>
        <end position="280"/>
    </location>
</feature>
<keyword evidence="2" id="KW-0808">Transferase</keyword>
<dbReference type="Pfam" id="PF08843">
    <property type="entry name" value="AbiEii"/>
    <property type="match status" value="1"/>
</dbReference>
<dbReference type="Gene3D" id="3.10.450.620">
    <property type="entry name" value="JHP933, nucleotidyltransferase-like core domain"/>
    <property type="match status" value="1"/>
</dbReference>
<accession>A0ABW0PM09</accession>
<gene>
    <name evidence="2" type="ORF">ACFPOU_21475</name>
</gene>
<evidence type="ECO:0000256" key="1">
    <source>
        <dbReference type="SAM" id="MobiDB-lite"/>
    </source>
</evidence>
<dbReference type="GO" id="GO:0016740">
    <property type="term" value="F:transferase activity"/>
    <property type="evidence" value="ECO:0007669"/>
    <property type="project" value="UniProtKB-KW"/>
</dbReference>
<sequence length="280" mass="30723">MFERDHHNRIQTLLSALDTDFLAQNKCFFGGGTAIVLALNEYRESVDIDFLCASQEGYRELRNTIHDSSLGAIFSRPVELARDVRADRYGIRTFLRVDGVPVKFEIVSEGRIEIGGEMNPVTGVPTLTRADMYAEKLLANADRYRDKAVASRDIIDLAMMIGHWGEVPTAAWDKVRQAYGASADRAFQGAIEMISDRAYLGQCLAKMHMAPELVEKIPAVLRGEASFAPSSRLAGANTAAEITSVARGVRAVYGRVLTTPAARESADENRDAPSIDRPAS</sequence>
<name>A0ABW0PM09_9BURK</name>
<evidence type="ECO:0000313" key="2">
    <source>
        <dbReference type="EMBL" id="MFC5513676.1"/>
    </source>
</evidence>
<proteinExistence type="predicted"/>
<dbReference type="InterPro" id="IPR014942">
    <property type="entry name" value="AbiEii"/>
</dbReference>
<comment type="caution">
    <text evidence="2">The sequence shown here is derived from an EMBL/GenBank/DDBJ whole genome shotgun (WGS) entry which is preliminary data.</text>
</comment>
<dbReference type="RefSeq" id="WP_379726295.1">
    <property type="nucleotide sequence ID" value="NZ_JBHSMS010000077.1"/>
</dbReference>
<evidence type="ECO:0000313" key="3">
    <source>
        <dbReference type="Proteomes" id="UP001596031"/>
    </source>
</evidence>
<protein>
    <submittedName>
        <fullName evidence="2">Nucleotidyl transferase AbiEii/AbiGii toxin family protein</fullName>
    </submittedName>
</protein>
<dbReference type="Proteomes" id="UP001596031">
    <property type="component" value="Unassembled WGS sequence"/>
</dbReference>
<organism evidence="2 3">
    <name type="scientific">Massilia jejuensis</name>
    <dbReference type="NCBI Taxonomy" id="648894"/>
    <lineage>
        <taxon>Bacteria</taxon>
        <taxon>Pseudomonadati</taxon>
        <taxon>Pseudomonadota</taxon>
        <taxon>Betaproteobacteria</taxon>
        <taxon>Burkholderiales</taxon>
        <taxon>Oxalobacteraceae</taxon>
        <taxon>Telluria group</taxon>
        <taxon>Massilia</taxon>
    </lineage>
</organism>